<dbReference type="EMBL" id="PQFF01000083">
    <property type="protein sequence ID" value="RHZ83827.1"/>
    <property type="molecule type" value="Genomic_DNA"/>
</dbReference>
<dbReference type="Proteomes" id="UP000266861">
    <property type="component" value="Unassembled WGS sequence"/>
</dbReference>
<protein>
    <submittedName>
        <fullName evidence="1">Uncharacterized protein</fullName>
    </submittedName>
</protein>
<comment type="caution">
    <text evidence="1">The sequence shown here is derived from an EMBL/GenBank/DDBJ whole genome shotgun (WGS) entry which is preliminary data.</text>
</comment>
<gene>
    <name evidence="1" type="ORF">Glove_87g248</name>
</gene>
<organism evidence="1 2">
    <name type="scientific">Diversispora epigaea</name>
    <dbReference type="NCBI Taxonomy" id="1348612"/>
    <lineage>
        <taxon>Eukaryota</taxon>
        <taxon>Fungi</taxon>
        <taxon>Fungi incertae sedis</taxon>
        <taxon>Mucoromycota</taxon>
        <taxon>Glomeromycotina</taxon>
        <taxon>Glomeromycetes</taxon>
        <taxon>Diversisporales</taxon>
        <taxon>Diversisporaceae</taxon>
        <taxon>Diversispora</taxon>
    </lineage>
</organism>
<proteinExistence type="predicted"/>
<evidence type="ECO:0000313" key="2">
    <source>
        <dbReference type="Proteomes" id="UP000266861"/>
    </source>
</evidence>
<dbReference type="OrthoDB" id="2442935at2759"/>
<accession>A0A397J8K2</accession>
<name>A0A397J8K2_9GLOM</name>
<sequence length="100" mass="11503">MTENKLLPYNEIPILPIKHNFFNESDDETIRSDTEEKEELIDNELFENFSDIGDDDETLENLNDSDKSIINLESVEAKEPLILSSFLICATVLLKYVAHL</sequence>
<reference evidence="1 2" key="1">
    <citation type="submission" date="2018-08" db="EMBL/GenBank/DDBJ databases">
        <title>Genome and evolution of the arbuscular mycorrhizal fungus Diversispora epigaea (formerly Glomus versiforme) and its bacterial endosymbionts.</title>
        <authorList>
            <person name="Sun X."/>
            <person name="Fei Z."/>
            <person name="Harrison M."/>
        </authorList>
    </citation>
    <scope>NUCLEOTIDE SEQUENCE [LARGE SCALE GENOMIC DNA]</scope>
    <source>
        <strain evidence="1 2">IT104</strain>
    </source>
</reference>
<dbReference type="AlphaFoldDB" id="A0A397J8K2"/>
<keyword evidence="2" id="KW-1185">Reference proteome</keyword>
<evidence type="ECO:0000313" key="1">
    <source>
        <dbReference type="EMBL" id="RHZ83827.1"/>
    </source>
</evidence>